<feature type="domain" description="CMP/dCMP-type deaminase" evidence="3">
    <location>
        <begin position="1"/>
        <end position="114"/>
    </location>
</feature>
<evidence type="ECO:0000259" key="3">
    <source>
        <dbReference type="PROSITE" id="PS51747"/>
    </source>
</evidence>
<dbReference type="Pfam" id="PF00383">
    <property type="entry name" value="dCMP_cyt_deam_1"/>
    <property type="match status" value="1"/>
</dbReference>
<dbReference type="InterPro" id="IPR016192">
    <property type="entry name" value="APOBEC/CMP_deaminase_Zn-bd"/>
</dbReference>
<name>A0A644X9N3_9ZZZZ</name>
<reference evidence="4" key="1">
    <citation type="submission" date="2019-08" db="EMBL/GenBank/DDBJ databases">
        <authorList>
            <person name="Kucharzyk K."/>
            <person name="Murdoch R.W."/>
            <person name="Higgins S."/>
            <person name="Loffler F."/>
        </authorList>
    </citation>
    <scope>NUCLEOTIDE SEQUENCE</scope>
</reference>
<organism evidence="4">
    <name type="scientific">bioreactor metagenome</name>
    <dbReference type="NCBI Taxonomy" id="1076179"/>
    <lineage>
        <taxon>unclassified sequences</taxon>
        <taxon>metagenomes</taxon>
        <taxon>ecological metagenomes</taxon>
    </lineage>
</organism>
<dbReference type="PROSITE" id="PS00903">
    <property type="entry name" value="CYT_DCMP_DEAMINASES_1"/>
    <property type="match status" value="1"/>
</dbReference>
<dbReference type="SUPFAM" id="SSF53927">
    <property type="entry name" value="Cytidine deaminase-like"/>
    <property type="match status" value="1"/>
</dbReference>
<dbReference type="GO" id="GO:0052717">
    <property type="term" value="F:tRNA-specific adenosine-34 deaminase activity"/>
    <property type="evidence" value="ECO:0007669"/>
    <property type="project" value="UniProtKB-EC"/>
</dbReference>
<comment type="caution">
    <text evidence="4">The sequence shown here is derived from an EMBL/GenBank/DDBJ whole genome shotgun (WGS) entry which is preliminary data.</text>
</comment>
<keyword evidence="4" id="KW-0378">Hydrolase</keyword>
<proteinExistence type="predicted"/>
<dbReference type="PROSITE" id="PS51747">
    <property type="entry name" value="CYT_DCMP_DEAMINASES_2"/>
    <property type="match status" value="1"/>
</dbReference>
<keyword evidence="2" id="KW-0862">Zinc</keyword>
<dbReference type="InterPro" id="IPR002125">
    <property type="entry name" value="CMP_dCMP_dom"/>
</dbReference>
<accession>A0A644X9N3</accession>
<protein>
    <submittedName>
        <fullName evidence="4">tRNA-specific adenosine deaminase</fullName>
        <ecNumber evidence="4">3.5.4.33</ecNumber>
    </submittedName>
</protein>
<dbReference type="CDD" id="cd01285">
    <property type="entry name" value="nucleoside_deaminase"/>
    <property type="match status" value="1"/>
</dbReference>
<gene>
    <name evidence="4" type="primary">tadA_31</name>
    <name evidence="4" type="ORF">SDC9_59235</name>
</gene>
<dbReference type="EC" id="3.5.4.33" evidence="4"/>
<dbReference type="InterPro" id="IPR016193">
    <property type="entry name" value="Cytidine_deaminase-like"/>
</dbReference>
<dbReference type="PANTHER" id="PTHR11079">
    <property type="entry name" value="CYTOSINE DEAMINASE FAMILY MEMBER"/>
    <property type="match status" value="1"/>
</dbReference>
<evidence type="ECO:0000313" key="4">
    <source>
        <dbReference type="EMBL" id="MPM12880.1"/>
    </source>
</evidence>
<dbReference type="GO" id="GO:0008270">
    <property type="term" value="F:zinc ion binding"/>
    <property type="evidence" value="ECO:0007669"/>
    <property type="project" value="InterPro"/>
</dbReference>
<evidence type="ECO:0000256" key="2">
    <source>
        <dbReference type="ARBA" id="ARBA00022833"/>
    </source>
</evidence>
<dbReference type="Gene3D" id="3.40.140.10">
    <property type="entry name" value="Cytidine Deaminase, domain 2"/>
    <property type="match status" value="1"/>
</dbReference>
<dbReference type="EMBL" id="VSSQ01002034">
    <property type="protein sequence ID" value="MPM12880.1"/>
    <property type="molecule type" value="Genomic_DNA"/>
</dbReference>
<evidence type="ECO:0000256" key="1">
    <source>
        <dbReference type="ARBA" id="ARBA00022723"/>
    </source>
</evidence>
<dbReference type="PANTHER" id="PTHR11079:SF162">
    <property type="entry name" value="RIBOFLAVIN BIOSYNTHESIS PROTEIN PYRD, CHLOROPLASTIC"/>
    <property type="match status" value="1"/>
</dbReference>
<keyword evidence="1" id="KW-0479">Metal-binding</keyword>
<sequence>MELEKYMKIAIGEAEASLREGNNGFGTVIVKDGKLIASAHDKEDTESDPTSHAEINAIREASRKLGQKLSGCILISTHEPCPMCASTIVWAGITEVAYGYSIEEAIAQGRKRMDLPCVEIFSKANNAIQIYDGVLKNECSILYRDDVRKEIERLRGADDQKLKELNEDSIRRRIKWFQENRDRFDFISQDLLDSGYQLLLERFRISSDEAPVIHKTDKAIVFHSMNFCPTLEACRILDLDTQYICKKLNENSTDTLLKQIDKRLIFSRNYDKLRPYSEYCEESISLPEN</sequence>
<dbReference type="AlphaFoldDB" id="A0A644X9N3"/>